<name>A0A840N552_9BRAD</name>
<dbReference type="Pfam" id="PF00378">
    <property type="entry name" value="ECH_1"/>
    <property type="match status" value="1"/>
</dbReference>
<evidence type="ECO:0000313" key="4">
    <source>
        <dbReference type="EMBL" id="MBB5054022.1"/>
    </source>
</evidence>
<protein>
    <submittedName>
        <fullName evidence="4">2-(1,2-epoxy-1,2-dihydrophenyl)acetyl-CoA isomerase</fullName>
        <ecNumber evidence="4">5.3.3.18</ecNumber>
    </submittedName>
</protein>
<evidence type="ECO:0000256" key="2">
    <source>
        <dbReference type="ARBA" id="ARBA00023140"/>
    </source>
</evidence>
<evidence type="ECO:0000256" key="1">
    <source>
        <dbReference type="ARBA" id="ARBA00004275"/>
    </source>
</evidence>
<dbReference type="SUPFAM" id="SSF52096">
    <property type="entry name" value="ClpP/crotonase"/>
    <property type="match status" value="1"/>
</dbReference>
<dbReference type="Proteomes" id="UP000521227">
    <property type="component" value="Unassembled WGS sequence"/>
</dbReference>
<dbReference type="AlphaFoldDB" id="A0A840N552"/>
<gene>
    <name evidence="4" type="ORF">HNQ36_004024</name>
</gene>
<dbReference type="GO" id="GO:0004165">
    <property type="term" value="F:delta(3)-delta(2)-enoyl-CoA isomerase activity"/>
    <property type="evidence" value="ECO:0007669"/>
    <property type="project" value="UniProtKB-ARBA"/>
</dbReference>
<comment type="caution">
    <text evidence="4">The sequence shown here is derived from an EMBL/GenBank/DDBJ whole genome shotgun (WGS) entry which is preliminary data.</text>
</comment>
<dbReference type="EC" id="5.3.3.18" evidence="4"/>
<keyword evidence="2" id="KW-0576">Peroxisome</keyword>
<dbReference type="EMBL" id="JACHIJ010000006">
    <property type="protein sequence ID" value="MBB5054022.1"/>
    <property type="molecule type" value="Genomic_DNA"/>
</dbReference>
<sequence>MTTKNQSVEFRVDNAIAYVTLNRPDQGNAINADIVNDLVRIAHLCDNDPQIKVVLLSANGKMFSVGGDLALFSTMGDQIRVTLKGLADQLHKAISLFARMDVPLVIAVNGIAAGGGFSLCLIGDYVIAAESAKFTMAYTKAGLSPDGSSTYFLPRLVGLRKAQELALANRTLSAQEAADWGLITRVVPDASLKEEARAICQSLANGPKHAQAVVKRLLFCSPRNGLEEQMEIEGREIANTAASVEGKEGIRAFIEKRTPRF</sequence>
<evidence type="ECO:0000256" key="3">
    <source>
        <dbReference type="ARBA" id="ARBA00023235"/>
    </source>
</evidence>
<keyword evidence="3 4" id="KW-0413">Isomerase</keyword>
<dbReference type="Gene3D" id="3.90.226.10">
    <property type="entry name" value="2-enoyl-CoA Hydratase, Chain A, domain 1"/>
    <property type="match status" value="1"/>
</dbReference>
<dbReference type="RefSeq" id="WP_184087827.1">
    <property type="nucleotide sequence ID" value="NZ_JACHIJ010000006.1"/>
</dbReference>
<comment type="subcellular location">
    <subcellularLocation>
        <location evidence="1">Peroxisome</location>
    </subcellularLocation>
</comment>
<dbReference type="InterPro" id="IPR029045">
    <property type="entry name" value="ClpP/crotonase-like_dom_sf"/>
</dbReference>
<organism evidence="4 5">
    <name type="scientific">Afipia massiliensis</name>
    <dbReference type="NCBI Taxonomy" id="211460"/>
    <lineage>
        <taxon>Bacteria</taxon>
        <taxon>Pseudomonadati</taxon>
        <taxon>Pseudomonadota</taxon>
        <taxon>Alphaproteobacteria</taxon>
        <taxon>Hyphomicrobiales</taxon>
        <taxon>Nitrobacteraceae</taxon>
        <taxon>Afipia</taxon>
    </lineage>
</organism>
<accession>A0A840N552</accession>
<reference evidence="4 5" key="1">
    <citation type="submission" date="2020-08" db="EMBL/GenBank/DDBJ databases">
        <title>Genomic Encyclopedia of Type Strains, Phase IV (KMG-IV): sequencing the most valuable type-strain genomes for metagenomic binning, comparative biology and taxonomic classification.</title>
        <authorList>
            <person name="Goeker M."/>
        </authorList>
    </citation>
    <scope>NUCLEOTIDE SEQUENCE [LARGE SCALE GENOMIC DNA]</scope>
    <source>
        <strain evidence="4 5">DSM 17498</strain>
    </source>
</reference>
<dbReference type="CDD" id="cd06558">
    <property type="entry name" value="crotonase-like"/>
    <property type="match status" value="1"/>
</dbReference>
<proteinExistence type="predicted"/>
<dbReference type="PANTHER" id="PTHR43684:SF1">
    <property type="entry name" value="ENOYL-COA DELTA ISOMERASE 2"/>
    <property type="match status" value="1"/>
</dbReference>
<dbReference type="PANTHER" id="PTHR43684">
    <property type="match status" value="1"/>
</dbReference>
<dbReference type="InterPro" id="IPR051053">
    <property type="entry name" value="ECH/Chromodomain_protein"/>
</dbReference>
<evidence type="ECO:0000313" key="5">
    <source>
        <dbReference type="Proteomes" id="UP000521227"/>
    </source>
</evidence>
<dbReference type="InterPro" id="IPR001753">
    <property type="entry name" value="Enoyl-CoA_hydra/iso"/>
</dbReference>